<dbReference type="InParanoid" id="F6GYU3"/>
<dbReference type="AlphaFoldDB" id="F6GYU3"/>
<dbReference type="Proteomes" id="UP000009183">
    <property type="component" value="Chromosome 18"/>
</dbReference>
<keyword evidence="2" id="KW-1185">Reference proteome</keyword>
<name>F6GYU3_VITVI</name>
<accession>F6GYU3</accession>
<organism evidence="1 2">
    <name type="scientific">Vitis vinifera</name>
    <name type="common">Grape</name>
    <dbReference type="NCBI Taxonomy" id="29760"/>
    <lineage>
        <taxon>Eukaryota</taxon>
        <taxon>Viridiplantae</taxon>
        <taxon>Streptophyta</taxon>
        <taxon>Embryophyta</taxon>
        <taxon>Tracheophyta</taxon>
        <taxon>Spermatophyta</taxon>
        <taxon>Magnoliopsida</taxon>
        <taxon>eudicotyledons</taxon>
        <taxon>Gunneridae</taxon>
        <taxon>Pentapetalae</taxon>
        <taxon>rosids</taxon>
        <taxon>Vitales</taxon>
        <taxon>Vitaceae</taxon>
        <taxon>Viteae</taxon>
        <taxon>Vitis</taxon>
    </lineage>
</organism>
<gene>
    <name evidence="1" type="ordered locus">VIT_18s0117g00040</name>
</gene>
<dbReference type="PaxDb" id="29760-VIT_18s0117g00040.t01"/>
<dbReference type="HOGENOM" id="CLU_214608_0_0_1"/>
<evidence type="ECO:0000313" key="1">
    <source>
        <dbReference type="EMBL" id="CCB45129.1"/>
    </source>
</evidence>
<reference evidence="2" key="1">
    <citation type="journal article" date="2007" name="Nature">
        <title>The grapevine genome sequence suggests ancestral hexaploidization in major angiosperm phyla.</title>
        <authorList>
            <consortium name="The French-Italian Public Consortium for Grapevine Genome Characterization."/>
            <person name="Jaillon O."/>
            <person name="Aury J.-M."/>
            <person name="Noel B."/>
            <person name="Policriti A."/>
            <person name="Clepet C."/>
            <person name="Casagrande A."/>
            <person name="Choisne N."/>
            <person name="Aubourg S."/>
            <person name="Vitulo N."/>
            <person name="Jubin C."/>
            <person name="Vezzi A."/>
            <person name="Legeai F."/>
            <person name="Hugueney P."/>
            <person name="Dasilva C."/>
            <person name="Horner D."/>
            <person name="Mica E."/>
            <person name="Jublot D."/>
            <person name="Poulain J."/>
            <person name="Bruyere C."/>
            <person name="Billault A."/>
            <person name="Segurens B."/>
            <person name="Gouyvenoux M."/>
            <person name="Ugarte E."/>
            <person name="Cattonaro F."/>
            <person name="Anthouard V."/>
            <person name="Vico V."/>
            <person name="Del Fabbro C."/>
            <person name="Alaux M."/>
            <person name="Di Gaspero G."/>
            <person name="Dumas V."/>
            <person name="Felice N."/>
            <person name="Paillard S."/>
            <person name="Juman I."/>
            <person name="Moroldo M."/>
            <person name="Scalabrin S."/>
            <person name="Canaguier A."/>
            <person name="Le Clainche I."/>
            <person name="Malacrida G."/>
            <person name="Durand E."/>
            <person name="Pesole G."/>
            <person name="Laucou V."/>
            <person name="Chatelet P."/>
            <person name="Merdinoglu D."/>
            <person name="Delledonne M."/>
            <person name="Pezzotti M."/>
            <person name="Lecharny A."/>
            <person name="Scarpelli C."/>
            <person name="Artiguenave F."/>
            <person name="Pe M.E."/>
            <person name="Valle G."/>
            <person name="Morgante M."/>
            <person name="Caboche M."/>
            <person name="Adam-Blondon A.-F."/>
            <person name="Weissenbach J."/>
            <person name="Quetier F."/>
            <person name="Wincker P."/>
        </authorList>
    </citation>
    <scope>NUCLEOTIDE SEQUENCE [LARGE SCALE GENOMIC DNA]</scope>
    <source>
        <strain evidence="2">cv. Pinot noir / PN40024</strain>
    </source>
</reference>
<proteinExistence type="predicted"/>
<evidence type="ECO:0000313" key="2">
    <source>
        <dbReference type="Proteomes" id="UP000009183"/>
    </source>
</evidence>
<dbReference type="EMBL" id="FN594973">
    <property type="protein sequence ID" value="CCB45129.1"/>
    <property type="molecule type" value="Genomic_DNA"/>
</dbReference>
<sequence length="41" mass="4931">MSSAEWLEAVPKDKQWDELMSECESLKEKQLLKRHGMVYLY</sequence>
<protein>
    <submittedName>
        <fullName evidence="1">Uncharacterized protein</fullName>
    </submittedName>
</protein>